<name>A0A443I9X9_9GAMM</name>
<dbReference type="EMBL" id="JMEE01000045">
    <property type="protein sequence ID" value="RWR00810.1"/>
    <property type="molecule type" value="Genomic_DNA"/>
</dbReference>
<keyword evidence="2" id="KW-0997">Cell inner membrane</keyword>
<keyword evidence="3 6" id="KW-0812">Transmembrane</keyword>
<dbReference type="PANTHER" id="PTHR42727">
    <property type="entry name" value="PHOSPHATE TRANSPORT SYSTEM PERMEASE PROTEIN"/>
    <property type="match status" value="1"/>
</dbReference>
<organism evidence="8 9">
    <name type="scientific">[Pantoea] beijingensis</name>
    <dbReference type="NCBI Taxonomy" id="1324864"/>
    <lineage>
        <taxon>Bacteria</taxon>
        <taxon>Pseudomonadati</taxon>
        <taxon>Pseudomonadota</taxon>
        <taxon>Gammaproteobacteria</taxon>
        <taxon>Enterobacterales</taxon>
        <taxon>Erwiniaceae</taxon>
        <taxon>Erwinia</taxon>
    </lineage>
</organism>
<feature type="transmembrane region" description="Helical" evidence="6">
    <location>
        <begin position="560"/>
        <end position="581"/>
    </location>
</feature>
<keyword evidence="2" id="KW-1003">Cell membrane</keyword>
<reference evidence="8 9" key="1">
    <citation type="submission" date="2014-04" db="EMBL/GenBank/DDBJ databases">
        <title>Draft genome sequence of Pantoea beijingensis strain LMG 27579, an emerging pathogen to Pleurotus eryngii with potential industrial application.</title>
        <authorList>
            <person name="Xu F."/>
            <person name="Liu Y."/>
            <person name="Wang S."/>
            <person name="Yin Y."/>
            <person name="Ma Y."/>
            <person name="Zhao S."/>
            <person name="Rong C."/>
        </authorList>
    </citation>
    <scope>NUCLEOTIDE SEQUENCE [LARGE SCALE GENOMIC DNA]</scope>
    <source>
        <strain evidence="8 9">LMG 27579</strain>
    </source>
</reference>
<sequence>METLPGMIDNHIPVHFSDKRRRYIDRVTRRVVTVCGVGVLMIMMLLFLWLIWVVVPLFSSPSLYSTSPFLLWEPQPSVAMGTNGQWGWRIEAQGNARFIPLNGAPAEPALHIASGPVQAAVTADNQGMAIFQSDGQVKVLEPDFNSTEPRWKFPLGDAPLALFSQPLLLTAVARTYAGTWIIAGSTGKTIELVTLQTDQLPLRQTIPVAHSERLLLTPDGTLLITVTANILQVWRITPQGVTLRDTLTLKALPQHVTLMSGGSSLLIASTSGISQWFDIASPTGPHLNFIRHFTGAQPQPLLISEPNRRVFATIDPSGMLRLYASKQDGEIFSRQLEGGVIRASFTPQGDGLLVERAGQWQYYRLSNPFPDFSWQSLWQKIWYENYPRPDWVWQSTAANDHYQAKFSLVPMVAGTLKASVLALLFATPLALAAAIYTAWFMSPGLRRWVKPTVEMMGALPSVVVGLIASLWLAPRIADHLAGVLLLPFILALTLLLCPWGIRCLPETWRRYCTTQGREVWILLPVLLLVSFSCLWFFPWVDKALFGTGLADRLSRGYEQRNLLVAGVAMGFALIPLIFTLAEDAIFSVPVSLGQGSMALGATQWQTLSRVVLPGASAGVFAALMIGFGRAVGETMIVLMATGNTPIADGGLFQGLRTISANIAVEMPEAAAGSVHYRILFLSALILLLFTLVVNTLAEVVRQRLRQRFNNHEEQG</sequence>
<evidence type="ECO:0000313" key="9">
    <source>
        <dbReference type="Proteomes" id="UP000288794"/>
    </source>
</evidence>
<feature type="transmembrane region" description="Helical" evidence="6">
    <location>
        <begin position="453"/>
        <end position="473"/>
    </location>
</feature>
<feature type="transmembrane region" description="Helical" evidence="6">
    <location>
        <begin position="479"/>
        <end position="499"/>
    </location>
</feature>
<comment type="caution">
    <text evidence="8">The sequence shown here is derived from an EMBL/GenBank/DDBJ whole genome shotgun (WGS) entry which is preliminary data.</text>
</comment>
<evidence type="ECO:0000256" key="1">
    <source>
        <dbReference type="ARBA" id="ARBA00004429"/>
    </source>
</evidence>
<feature type="transmembrane region" description="Helical" evidence="6">
    <location>
        <begin position="674"/>
        <end position="697"/>
    </location>
</feature>
<dbReference type="InterPro" id="IPR035906">
    <property type="entry name" value="MetI-like_sf"/>
</dbReference>
<keyword evidence="5 6" id="KW-0472">Membrane</keyword>
<dbReference type="GO" id="GO:0005886">
    <property type="term" value="C:plasma membrane"/>
    <property type="evidence" value="ECO:0007669"/>
    <property type="project" value="UniProtKB-SubCell"/>
</dbReference>
<dbReference type="GO" id="GO:0055085">
    <property type="term" value="P:transmembrane transport"/>
    <property type="evidence" value="ECO:0007669"/>
    <property type="project" value="InterPro"/>
</dbReference>
<dbReference type="Gene3D" id="2.130.10.10">
    <property type="entry name" value="YVTN repeat-like/Quinoprotein amine dehydrogenase"/>
    <property type="match status" value="1"/>
</dbReference>
<feature type="transmembrane region" description="Helical" evidence="6">
    <location>
        <begin position="31"/>
        <end position="55"/>
    </location>
</feature>
<dbReference type="InterPro" id="IPR015943">
    <property type="entry name" value="WD40/YVTN_repeat-like_dom_sf"/>
</dbReference>
<evidence type="ECO:0000256" key="2">
    <source>
        <dbReference type="ARBA" id="ARBA00022519"/>
    </source>
</evidence>
<keyword evidence="4 6" id="KW-1133">Transmembrane helix</keyword>
<proteinExistence type="inferred from homology"/>
<accession>A0A443I9X9</accession>
<feature type="domain" description="ABC transmembrane type-1" evidence="7">
    <location>
        <begin position="412"/>
        <end position="697"/>
    </location>
</feature>
<dbReference type="Pfam" id="PF00528">
    <property type="entry name" value="BPD_transp_1"/>
    <property type="match status" value="1"/>
</dbReference>
<keyword evidence="9" id="KW-1185">Reference proteome</keyword>
<dbReference type="SUPFAM" id="SSF161098">
    <property type="entry name" value="MetI-like"/>
    <property type="match status" value="1"/>
</dbReference>
<evidence type="ECO:0000313" key="8">
    <source>
        <dbReference type="EMBL" id="RWR00810.1"/>
    </source>
</evidence>
<dbReference type="PROSITE" id="PS50928">
    <property type="entry name" value="ABC_TM1"/>
    <property type="match status" value="1"/>
</dbReference>
<dbReference type="Proteomes" id="UP000288794">
    <property type="component" value="Unassembled WGS sequence"/>
</dbReference>
<dbReference type="Gene3D" id="1.10.3720.10">
    <property type="entry name" value="MetI-like"/>
    <property type="match status" value="1"/>
</dbReference>
<dbReference type="CDD" id="cd06261">
    <property type="entry name" value="TM_PBP2"/>
    <property type="match status" value="1"/>
</dbReference>
<evidence type="ECO:0000259" key="7">
    <source>
        <dbReference type="PROSITE" id="PS50928"/>
    </source>
</evidence>
<dbReference type="PANTHER" id="PTHR42727:SF1">
    <property type="entry name" value="PHOSPHATE TRANSPORT SYSTEM PERMEASE"/>
    <property type="match status" value="1"/>
</dbReference>
<keyword evidence="6" id="KW-0813">Transport</keyword>
<feature type="transmembrane region" description="Helical" evidence="6">
    <location>
        <begin position="610"/>
        <end position="631"/>
    </location>
</feature>
<comment type="similarity">
    <text evidence="6">Belongs to the binding-protein-dependent transport system permease family.</text>
</comment>
<dbReference type="AlphaFoldDB" id="A0A443I9X9"/>
<evidence type="ECO:0000256" key="4">
    <source>
        <dbReference type="ARBA" id="ARBA00022989"/>
    </source>
</evidence>
<dbReference type="SUPFAM" id="SSF63829">
    <property type="entry name" value="Calcium-dependent phosphotriesterase"/>
    <property type="match status" value="1"/>
</dbReference>
<evidence type="ECO:0000256" key="6">
    <source>
        <dbReference type="RuleBase" id="RU363032"/>
    </source>
</evidence>
<feature type="transmembrane region" description="Helical" evidence="6">
    <location>
        <begin position="519"/>
        <end position="540"/>
    </location>
</feature>
<comment type="subcellular location">
    <subcellularLocation>
        <location evidence="1">Cell inner membrane</location>
        <topology evidence="1">Multi-pass membrane protein</topology>
    </subcellularLocation>
    <subcellularLocation>
        <location evidence="6">Cell membrane</location>
        <topology evidence="6">Multi-pass membrane protein</topology>
    </subcellularLocation>
</comment>
<evidence type="ECO:0000256" key="5">
    <source>
        <dbReference type="ARBA" id="ARBA00023136"/>
    </source>
</evidence>
<feature type="transmembrane region" description="Helical" evidence="6">
    <location>
        <begin position="420"/>
        <end position="441"/>
    </location>
</feature>
<protein>
    <submittedName>
        <fullName evidence="8">Phosphate ABC transporter permease</fullName>
    </submittedName>
</protein>
<gene>
    <name evidence="8" type="ORF">ED28_16785</name>
</gene>
<dbReference type="InterPro" id="IPR000515">
    <property type="entry name" value="MetI-like"/>
</dbReference>
<evidence type="ECO:0000256" key="3">
    <source>
        <dbReference type="ARBA" id="ARBA00022692"/>
    </source>
</evidence>